<gene>
    <name evidence="2" type="ORF">ESA94_11335</name>
</gene>
<sequence>MPVTTKRMLSILHVLSWIIFIGVCIEAGAILFNIVFSLFINPLWADTFGGMGDLSELLKYDRGYFFVITFLMLIVALLRSVMFYVIIKIFLDKTLSLSQPFNSAVVRFIQQVAYLALGIGLFSGLAVKYAKWLAQKEVVLPDAESLHVAGADVWLFMGVILLVIAHIITRGIEMQTENELTV</sequence>
<reference evidence="2 3" key="1">
    <citation type="submission" date="2019-01" db="EMBL/GenBank/DDBJ databases">
        <title>Lacibacter sp. strain TTM-7.</title>
        <authorList>
            <person name="Chen W.-M."/>
        </authorList>
    </citation>
    <scope>NUCLEOTIDE SEQUENCE [LARGE SCALE GENOMIC DNA]</scope>
    <source>
        <strain evidence="2 3">TTM-7</strain>
    </source>
</reference>
<dbReference type="OrthoDB" id="672524at2"/>
<evidence type="ECO:0000256" key="1">
    <source>
        <dbReference type="SAM" id="Phobius"/>
    </source>
</evidence>
<evidence type="ECO:0000313" key="3">
    <source>
        <dbReference type="Proteomes" id="UP000290204"/>
    </source>
</evidence>
<accession>A0A4Q1CHY5</accession>
<dbReference type="Proteomes" id="UP000290204">
    <property type="component" value="Unassembled WGS sequence"/>
</dbReference>
<keyword evidence="1" id="KW-0472">Membrane</keyword>
<keyword evidence="1" id="KW-0812">Transmembrane</keyword>
<evidence type="ECO:0000313" key="2">
    <source>
        <dbReference type="EMBL" id="RXK59654.1"/>
    </source>
</evidence>
<comment type="caution">
    <text evidence="2">The sequence shown here is derived from an EMBL/GenBank/DDBJ whole genome shotgun (WGS) entry which is preliminary data.</text>
</comment>
<keyword evidence="3" id="KW-1185">Reference proteome</keyword>
<feature type="transmembrane region" description="Helical" evidence="1">
    <location>
        <begin position="146"/>
        <end position="168"/>
    </location>
</feature>
<keyword evidence="1" id="KW-1133">Transmembrane helix</keyword>
<feature type="transmembrane region" description="Helical" evidence="1">
    <location>
        <begin position="12"/>
        <end position="44"/>
    </location>
</feature>
<protein>
    <submittedName>
        <fullName evidence="2">DUF2975 domain-containing protein</fullName>
    </submittedName>
</protein>
<dbReference type="EMBL" id="SDHW01000003">
    <property type="protein sequence ID" value="RXK59654.1"/>
    <property type="molecule type" value="Genomic_DNA"/>
</dbReference>
<organism evidence="2 3">
    <name type="scientific">Lacibacter luteus</name>
    <dbReference type="NCBI Taxonomy" id="2508719"/>
    <lineage>
        <taxon>Bacteria</taxon>
        <taxon>Pseudomonadati</taxon>
        <taxon>Bacteroidota</taxon>
        <taxon>Chitinophagia</taxon>
        <taxon>Chitinophagales</taxon>
        <taxon>Chitinophagaceae</taxon>
        <taxon>Lacibacter</taxon>
    </lineage>
</organism>
<proteinExistence type="predicted"/>
<dbReference type="InterPro" id="IPR021354">
    <property type="entry name" value="DUF2975"/>
</dbReference>
<dbReference type="AlphaFoldDB" id="A0A4Q1CHY5"/>
<name>A0A4Q1CHY5_9BACT</name>
<dbReference type="Pfam" id="PF11188">
    <property type="entry name" value="DUF2975"/>
    <property type="match status" value="1"/>
</dbReference>
<feature type="transmembrane region" description="Helical" evidence="1">
    <location>
        <begin position="112"/>
        <end position="134"/>
    </location>
</feature>
<feature type="transmembrane region" description="Helical" evidence="1">
    <location>
        <begin position="64"/>
        <end position="91"/>
    </location>
</feature>